<sequence>MNKSDRLIINEYKNYFIRKTSTATIYMDIKTINDIKSYEYFAVSSLEDLEELSTEYKLYDSSYEEFRIAMGKFALGLSKSYKLGIDIKDKEKFIDTFLNLNSRFEELERKNIMKDAYVWK</sequence>
<gene>
    <name evidence="1" type="ORF">CHL78_006170</name>
</gene>
<name>A0A371J5Y2_9FIRM</name>
<dbReference type="AlphaFoldDB" id="A0A371J5Y2"/>
<dbReference type="OrthoDB" id="1753526at2"/>
<evidence type="ECO:0000313" key="2">
    <source>
        <dbReference type="Proteomes" id="UP000215694"/>
    </source>
</evidence>
<proteinExistence type="predicted"/>
<protein>
    <submittedName>
        <fullName evidence="1">Uncharacterized protein</fullName>
    </submittedName>
</protein>
<dbReference type="EMBL" id="NOJY02000008">
    <property type="protein sequence ID" value="RDY28172.1"/>
    <property type="molecule type" value="Genomic_DNA"/>
</dbReference>
<evidence type="ECO:0000313" key="1">
    <source>
        <dbReference type="EMBL" id="RDY28172.1"/>
    </source>
</evidence>
<reference evidence="1 2" key="1">
    <citation type="journal article" date="2017" name="Genome Announc.">
        <title>Draft Genome Sequence of Romboutsia weinsteinii sp. nov. Strain CCRI-19649(T) Isolated from Surface Water.</title>
        <authorList>
            <person name="Maheux A.F."/>
            <person name="Boudreau D.K."/>
            <person name="Berube E."/>
            <person name="Boissinot M."/>
            <person name="Cantin P."/>
            <person name="Raymond F."/>
            <person name="Corbeil J."/>
            <person name="Omar R.F."/>
            <person name="Bergeron M.G."/>
        </authorList>
    </citation>
    <scope>NUCLEOTIDE SEQUENCE [LARGE SCALE GENOMIC DNA]</scope>
    <source>
        <strain evidence="1 2">CCRI-19649</strain>
    </source>
</reference>
<comment type="caution">
    <text evidence="1">The sequence shown here is derived from an EMBL/GenBank/DDBJ whole genome shotgun (WGS) entry which is preliminary data.</text>
</comment>
<accession>A0A371J5Y2</accession>
<organism evidence="1 2">
    <name type="scientific">Romboutsia weinsteinii</name>
    <dbReference type="NCBI Taxonomy" id="2020949"/>
    <lineage>
        <taxon>Bacteria</taxon>
        <taxon>Bacillati</taxon>
        <taxon>Bacillota</taxon>
        <taxon>Clostridia</taxon>
        <taxon>Peptostreptococcales</taxon>
        <taxon>Peptostreptococcaceae</taxon>
        <taxon>Romboutsia</taxon>
    </lineage>
</organism>
<dbReference type="RefSeq" id="WP_094368661.1">
    <property type="nucleotide sequence ID" value="NZ_NOJY02000008.1"/>
</dbReference>
<keyword evidence="2" id="KW-1185">Reference proteome</keyword>
<dbReference type="Proteomes" id="UP000215694">
    <property type="component" value="Unassembled WGS sequence"/>
</dbReference>